<protein>
    <submittedName>
        <fullName evidence="2">Unnamed protein product</fullName>
    </submittedName>
</protein>
<proteinExistence type="inferred from homology"/>
<dbReference type="GO" id="GO:0016491">
    <property type="term" value="F:oxidoreductase activity"/>
    <property type="evidence" value="ECO:0007669"/>
    <property type="project" value="TreeGrafter"/>
</dbReference>
<dbReference type="Pfam" id="PF13450">
    <property type="entry name" value="NAD_binding_8"/>
    <property type="match status" value="1"/>
</dbReference>
<gene>
    <name evidence="2" type="ORF">Aory04_000777000</name>
</gene>
<name>A0AAN5BTJ0_ASPOZ</name>
<sequence>MAITEQPYDYIIVGAGVGGLVLASRLSEDANTTVLLVEAGPNHMGDPRVETPGLLGAMMGNPDFDWDYLTEPQVSPV</sequence>
<dbReference type="SUPFAM" id="SSF51905">
    <property type="entry name" value="FAD/NAD(P)-binding domain"/>
    <property type="match status" value="1"/>
</dbReference>
<evidence type="ECO:0000256" key="1">
    <source>
        <dbReference type="ARBA" id="ARBA00010790"/>
    </source>
</evidence>
<dbReference type="PANTHER" id="PTHR11552">
    <property type="entry name" value="GLUCOSE-METHANOL-CHOLINE GMC OXIDOREDUCTASE"/>
    <property type="match status" value="1"/>
</dbReference>
<dbReference type="InterPro" id="IPR012132">
    <property type="entry name" value="GMC_OxRdtase"/>
</dbReference>
<dbReference type="Gene3D" id="3.50.50.60">
    <property type="entry name" value="FAD/NAD(P)-binding domain"/>
    <property type="match status" value="1"/>
</dbReference>
<comment type="caution">
    <text evidence="2">The sequence shown here is derived from an EMBL/GenBank/DDBJ whole genome shotgun (WGS) entry which is preliminary data.</text>
</comment>
<reference evidence="2" key="1">
    <citation type="submission" date="2023-04" db="EMBL/GenBank/DDBJ databases">
        <title>Aspergillus oryzae NBRC 4228.</title>
        <authorList>
            <person name="Ichikawa N."/>
            <person name="Sato H."/>
            <person name="Tonouchi N."/>
        </authorList>
    </citation>
    <scope>NUCLEOTIDE SEQUENCE</scope>
    <source>
        <strain evidence="2">NBRC 4228</strain>
    </source>
</reference>
<dbReference type="Proteomes" id="UP001165205">
    <property type="component" value="Unassembled WGS sequence"/>
</dbReference>
<evidence type="ECO:0000313" key="2">
    <source>
        <dbReference type="EMBL" id="GMG31981.1"/>
    </source>
</evidence>
<accession>A0AAN5BTJ0</accession>
<dbReference type="PANTHER" id="PTHR11552:SF210">
    <property type="entry name" value="GLUCOSE-METHANOL-CHOLINE OXIDOREDUCTASE N-TERMINAL DOMAIN-CONTAINING PROTEIN-RELATED"/>
    <property type="match status" value="1"/>
</dbReference>
<dbReference type="AlphaFoldDB" id="A0AAN5BTJ0"/>
<dbReference type="EMBL" id="BSYA01000093">
    <property type="protein sequence ID" value="GMG31981.1"/>
    <property type="molecule type" value="Genomic_DNA"/>
</dbReference>
<organism evidence="2 3">
    <name type="scientific">Aspergillus oryzae</name>
    <name type="common">Yellow koji mold</name>
    <dbReference type="NCBI Taxonomy" id="5062"/>
    <lineage>
        <taxon>Eukaryota</taxon>
        <taxon>Fungi</taxon>
        <taxon>Dikarya</taxon>
        <taxon>Ascomycota</taxon>
        <taxon>Pezizomycotina</taxon>
        <taxon>Eurotiomycetes</taxon>
        <taxon>Eurotiomycetidae</taxon>
        <taxon>Eurotiales</taxon>
        <taxon>Aspergillaceae</taxon>
        <taxon>Aspergillus</taxon>
        <taxon>Aspergillus subgen. Circumdati</taxon>
    </lineage>
</organism>
<dbReference type="GO" id="GO:0050660">
    <property type="term" value="F:flavin adenine dinucleotide binding"/>
    <property type="evidence" value="ECO:0007669"/>
    <property type="project" value="InterPro"/>
</dbReference>
<evidence type="ECO:0000313" key="3">
    <source>
        <dbReference type="Proteomes" id="UP001165205"/>
    </source>
</evidence>
<dbReference type="InterPro" id="IPR036188">
    <property type="entry name" value="FAD/NAD-bd_sf"/>
</dbReference>
<comment type="similarity">
    <text evidence="1">Belongs to the GMC oxidoreductase family.</text>
</comment>
<dbReference type="Gene3D" id="3.30.560.10">
    <property type="entry name" value="Glucose Oxidase, domain 3"/>
    <property type="match status" value="1"/>
</dbReference>